<keyword evidence="2" id="KW-0614">Plasmid</keyword>
<evidence type="ECO:0000259" key="1">
    <source>
        <dbReference type="Pfam" id="PF21746"/>
    </source>
</evidence>
<dbReference type="InterPro" id="IPR049221">
    <property type="entry name" value="DUF6869"/>
</dbReference>
<dbReference type="KEGG" id="ppru:FDP22_19090"/>
<dbReference type="Proteomes" id="UP000305888">
    <property type="component" value="Plasmid pD4M1A"/>
</dbReference>
<keyword evidence="3" id="KW-1185">Reference proteome</keyword>
<reference evidence="2 3" key="1">
    <citation type="submission" date="2019-06" db="EMBL/GenBank/DDBJ databases">
        <title>Genome sequence of Rhodobacteraceae bacterium D4M1.</title>
        <authorList>
            <person name="Cao J."/>
        </authorList>
    </citation>
    <scope>NUCLEOTIDE SEQUENCE [LARGE SCALE GENOMIC DNA]</scope>
    <source>
        <strain evidence="2 3">D4M1</strain>
        <plasmid evidence="3">pd4m1a</plasmid>
    </source>
</reference>
<accession>A0A5B8FIM6</accession>
<dbReference type="RefSeq" id="WP_138573623.1">
    <property type="nucleotide sequence ID" value="NZ_CP040819.1"/>
</dbReference>
<sequence>MCYWISGRDEIACPGTTTPDRLRAFVAEREIPFSDEIVRQAADCLDSPLAGGSAMGWITLTSFTAHPHRLWALLDYAMHFAQTDAELELIAINLAEPILGHYGSLMVHFEQRAGADLAFARMLTGAWRYRMSDDVWRRLRRLQAGVPDPLPCRIPAEAGDGHMGHTLSARERAQADKGLYRRDAAGNWRMRSGR</sequence>
<organism evidence="2 3">
    <name type="scientific">Paroceanicella profunda</name>
    <dbReference type="NCBI Taxonomy" id="2579971"/>
    <lineage>
        <taxon>Bacteria</taxon>
        <taxon>Pseudomonadati</taxon>
        <taxon>Pseudomonadota</taxon>
        <taxon>Alphaproteobacteria</taxon>
        <taxon>Rhodobacterales</taxon>
        <taxon>Paracoccaceae</taxon>
        <taxon>Paroceanicella</taxon>
    </lineage>
</organism>
<name>A0A5B8FIM6_9RHOB</name>
<feature type="domain" description="DUF6869" evidence="1">
    <location>
        <begin position="55"/>
        <end position="143"/>
    </location>
</feature>
<dbReference type="AlphaFoldDB" id="A0A5B8FIM6"/>
<dbReference type="OrthoDB" id="119666at2"/>
<dbReference type="EMBL" id="CP040819">
    <property type="protein sequence ID" value="QDL93981.1"/>
    <property type="molecule type" value="Genomic_DNA"/>
</dbReference>
<protein>
    <recommendedName>
        <fullName evidence="1">DUF6869 domain-containing protein</fullName>
    </recommendedName>
</protein>
<proteinExistence type="predicted"/>
<geneLocation type="plasmid" evidence="3">
    <name>pd4m1a</name>
</geneLocation>
<evidence type="ECO:0000313" key="3">
    <source>
        <dbReference type="Proteomes" id="UP000305888"/>
    </source>
</evidence>
<dbReference type="Pfam" id="PF21746">
    <property type="entry name" value="DUF6869"/>
    <property type="match status" value="1"/>
</dbReference>
<evidence type="ECO:0000313" key="2">
    <source>
        <dbReference type="EMBL" id="QDL93981.1"/>
    </source>
</evidence>
<gene>
    <name evidence="2" type="ORF">FDP22_19090</name>
</gene>